<dbReference type="Gene3D" id="1.50.40.10">
    <property type="entry name" value="Mitochondrial carrier domain"/>
    <property type="match status" value="1"/>
</dbReference>
<feature type="compositionally biased region" description="Polar residues" evidence="14">
    <location>
        <begin position="536"/>
        <end position="547"/>
    </location>
</feature>
<feature type="repeat" description="Solcar" evidence="13">
    <location>
        <begin position="821"/>
        <end position="912"/>
    </location>
</feature>
<dbReference type="AlphaFoldDB" id="A0A163KX76"/>
<keyword evidence="6" id="KW-0547">Nucleotide-binding</keyword>
<comment type="subcellular location">
    <subcellularLocation>
        <location evidence="1">Membrane</location>
        <topology evidence="1">Multi-pass membrane protein</topology>
    </subcellularLocation>
</comment>
<keyword evidence="5 13" id="KW-0812">Transmembrane</keyword>
<dbReference type="PRINTS" id="PR01042">
    <property type="entry name" value="TRNASYNTHASP"/>
</dbReference>
<feature type="compositionally biased region" description="Pro residues" evidence="14">
    <location>
        <begin position="570"/>
        <end position="579"/>
    </location>
</feature>
<gene>
    <name evidence="16" type="ORF">ST47_g1520</name>
</gene>
<dbReference type="Pfam" id="PF00153">
    <property type="entry name" value="Mito_carr"/>
    <property type="match status" value="3"/>
</dbReference>
<keyword evidence="7" id="KW-0999">Mitochondrion inner membrane</keyword>
<dbReference type="CDD" id="cd00776">
    <property type="entry name" value="AsxRS_core"/>
    <property type="match status" value="1"/>
</dbReference>
<dbReference type="GO" id="GO:0016020">
    <property type="term" value="C:membrane"/>
    <property type="evidence" value="ECO:0007669"/>
    <property type="project" value="UniProtKB-SubCell"/>
</dbReference>
<reference evidence="16 17" key="1">
    <citation type="journal article" date="2016" name="Sci. Rep.">
        <title>Draft genome sequencing and secretome analysis of fungal phytopathogen Ascochyta rabiei provides insight into the necrotrophic effector repertoire.</title>
        <authorList>
            <person name="Verma S."/>
            <person name="Gazara R.K."/>
            <person name="Nizam S."/>
            <person name="Parween S."/>
            <person name="Chattopadhyay D."/>
            <person name="Verma P.K."/>
        </authorList>
    </citation>
    <scope>NUCLEOTIDE SEQUENCE [LARGE SCALE GENOMIC DNA]</scope>
    <source>
        <strain evidence="16 17">ArDII</strain>
    </source>
</reference>
<feature type="domain" description="Aminoacyl-transfer RNA synthetases class-II family profile" evidence="15">
    <location>
        <begin position="73"/>
        <end position="439"/>
    </location>
</feature>
<protein>
    <recommendedName>
        <fullName evidence="3">asparagine--tRNA ligase</fullName>
        <ecNumber evidence="3">6.1.1.22</ecNumber>
    </recommendedName>
</protein>
<evidence type="ECO:0000256" key="11">
    <source>
        <dbReference type="ARBA" id="ARBA00023136"/>
    </source>
</evidence>
<evidence type="ECO:0000256" key="14">
    <source>
        <dbReference type="SAM" id="MobiDB-lite"/>
    </source>
</evidence>
<name>A0A163KX76_DIDRA</name>
<evidence type="ECO:0000256" key="8">
    <source>
        <dbReference type="ARBA" id="ARBA00022840"/>
    </source>
</evidence>
<dbReference type="EC" id="6.1.1.22" evidence="3"/>
<dbReference type="InterPro" id="IPR023395">
    <property type="entry name" value="MCP_dom_sf"/>
</dbReference>
<sequence>MNSLSTGAAVAVTGKWKESPGGKQSHELQVEDIRVLGANDATTSPIQKKYQSAEFLRTVPHLRPRLPFNALILRLRSLVTAQVTSYFAKNDFIQCHPPIITSSDCEGAGEVFTIEPAASDATSAHVPGLSSQPNKLPDPFFGSPKYLTVSSQLHLEALAQSVDKVWTLSPTFRAEKSDTARHLSEFYMLEAEIAFAEKLGDVMDVVENMLRSIATELQASHVGQELLEARARDQSEESTTVSHDALAQRWQGLINGPWPRIEYSEAIQHLKDATAQGKVHFDFSPEHEDGLQTEHERYLADHLGNGGPIFVTNYPRSMKPFYMSPSVPCNSDSQGAPTVACFDLLVPEICELVGGSMREHRLPELQQSMVDHGLRAAADCDSEATDGSLQWYLDLRRYGSVPHGGFGLGFDRLICYLSGVQNIRDVVAFPRYYRKCLYPIQALVPLFDDPGSACSESHGWAMMMYGVLSAGIPITCPWHHDVWYSAAVGDGQKAAKMVEMCESLQRHMARNVGGSAAAVESSGDIVTPRARPFQINTGIKTQEMTVSSPPPGYPDSARPKKLQSPVPVSTLPPPSWNLPPSRPARSWVAMIGQQSVSKKQSMSTAPGRANSCETRIADLRHSYEALPPNFSLGANMLAGAFAGIAEHSVMYPVDMLKTRMQVINPGPTATYQNSIANALVTVSRAEGFRSLWKGLSSVILGAGPAHAVYFASYEAAKHALGGNEGESHEHHPLAAAASGAAATITSDALMNPFDVIKQRMQLHGSIYTSVSHCARDVFRKEGIGAFYVSYPTTLCMTVPFTALQFMSYESISKVMNPTGRYDPYTHCFAGGLAGGFAAALTTPLDVIKTLLQTRGSARDVELRTVSGLLQAAKIIHQREGYKGYFRGLKPRIITTMPSTAICWSAYEMAKAFFIARSTNPNTAL</sequence>
<dbReference type="STRING" id="5454.A0A163KX76"/>
<dbReference type="FunFam" id="1.50.40.10:FF:000029">
    <property type="entry name" value="Solute carrier family 25 member 28"/>
    <property type="match status" value="1"/>
</dbReference>
<evidence type="ECO:0000256" key="5">
    <source>
        <dbReference type="ARBA" id="ARBA00022692"/>
    </source>
</evidence>
<dbReference type="GO" id="GO:0005739">
    <property type="term" value="C:mitochondrion"/>
    <property type="evidence" value="ECO:0007669"/>
    <property type="project" value="TreeGrafter"/>
</dbReference>
<accession>A0A163KX76</accession>
<keyword evidence="8" id="KW-0067">ATP-binding</keyword>
<evidence type="ECO:0000256" key="3">
    <source>
        <dbReference type="ARBA" id="ARBA00012816"/>
    </source>
</evidence>
<keyword evidence="10" id="KW-1133">Transmembrane helix</keyword>
<dbReference type="Gene3D" id="3.30.930.10">
    <property type="entry name" value="Bira Bifunctional Protein, Domain 2"/>
    <property type="match status" value="1"/>
</dbReference>
<dbReference type="SUPFAM" id="SSF103506">
    <property type="entry name" value="Mitochondrial carrier"/>
    <property type="match status" value="1"/>
</dbReference>
<evidence type="ECO:0000256" key="10">
    <source>
        <dbReference type="ARBA" id="ARBA00022989"/>
    </source>
</evidence>
<dbReference type="Pfam" id="PF00152">
    <property type="entry name" value="tRNA-synt_2"/>
    <property type="match status" value="1"/>
</dbReference>
<keyword evidence="7" id="KW-0496">Mitochondrion</keyword>
<evidence type="ECO:0000256" key="12">
    <source>
        <dbReference type="ARBA" id="ARBA00023146"/>
    </source>
</evidence>
<dbReference type="GO" id="GO:0005524">
    <property type="term" value="F:ATP binding"/>
    <property type="evidence" value="ECO:0007669"/>
    <property type="project" value="UniProtKB-KW"/>
</dbReference>
<feature type="repeat" description="Solcar" evidence="13">
    <location>
        <begin position="730"/>
        <end position="814"/>
    </location>
</feature>
<dbReference type="GO" id="GO:0006421">
    <property type="term" value="P:asparaginyl-tRNA aminoacylation"/>
    <property type="evidence" value="ECO:0007669"/>
    <property type="project" value="InterPro"/>
</dbReference>
<keyword evidence="12" id="KW-0030">Aminoacyl-tRNA synthetase</keyword>
<organism evidence="16 17">
    <name type="scientific">Didymella rabiei</name>
    <name type="common">Chickpea ascochyta blight fungus</name>
    <name type="synonym">Mycosphaerella rabiei</name>
    <dbReference type="NCBI Taxonomy" id="5454"/>
    <lineage>
        <taxon>Eukaryota</taxon>
        <taxon>Fungi</taxon>
        <taxon>Dikarya</taxon>
        <taxon>Ascomycota</taxon>
        <taxon>Pezizomycotina</taxon>
        <taxon>Dothideomycetes</taxon>
        <taxon>Pleosporomycetidae</taxon>
        <taxon>Pleosporales</taxon>
        <taxon>Pleosporineae</taxon>
        <taxon>Didymellaceae</taxon>
        <taxon>Ascochyta</taxon>
    </lineage>
</organism>
<dbReference type="PROSITE" id="PS50862">
    <property type="entry name" value="AA_TRNA_LIGASE_II"/>
    <property type="match status" value="1"/>
</dbReference>
<evidence type="ECO:0000256" key="2">
    <source>
        <dbReference type="ARBA" id="ARBA00008226"/>
    </source>
</evidence>
<dbReference type="GO" id="GO:0004816">
    <property type="term" value="F:asparagine-tRNA ligase activity"/>
    <property type="evidence" value="ECO:0007669"/>
    <property type="project" value="UniProtKB-EC"/>
</dbReference>
<evidence type="ECO:0000256" key="4">
    <source>
        <dbReference type="ARBA" id="ARBA00022598"/>
    </source>
</evidence>
<proteinExistence type="inferred from homology"/>
<evidence type="ECO:0000313" key="16">
    <source>
        <dbReference type="EMBL" id="KZM27322.1"/>
    </source>
</evidence>
<feature type="region of interest" description="Disordered" evidence="14">
    <location>
        <begin position="536"/>
        <end position="579"/>
    </location>
</feature>
<keyword evidence="4 16" id="KW-0436">Ligase</keyword>
<dbReference type="Proteomes" id="UP000076837">
    <property type="component" value="Unassembled WGS sequence"/>
</dbReference>
<dbReference type="InterPro" id="IPR018108">
    <property type="entry name" value="MCP_transmembrane"/>
</dbReference>
<dbReference type="EMBL" id="JYNV01000070">
    <property type="protein sequence ID" value="KZM27322.1"/>
    <property type="molecule type" value="Genomic_DNA"/>
</dbReference>
<evidence type="ECO:0000259" key="15">
    <source>
        <dbReference type="PROSITE" id="PS50862"/>
    </source>
</evidence>
<dbReference type="SUPFAM" id="SSF55681">
    <property type="entry name" value="Class II aaRS and biotin synthetases"/>
    <property type="match status" value="1"/>
</dbReference>
<dbReference type="InterPro" id="IPR004364">
    <property type="entry name" value="Aa-tRNA-synt_II"/>
</dbReference>
<keyword evidence="17" id="KW-1185">Reference proteome</keyword>
<dbReference type="InterPro" id="IPR045864">
    <property type="entry name" value="aa-tRNA-synth_II/BPL/LPL"/>
</dbReference>
<keyword evidence="9" id="KW-0648">Protein biosynthesis</keyword>
<feature type="repeat" description="Solcar" evidence="13">
    <location>
        <begin position="630"/>
        <end position="719"/>
    </location>
</feature>
<keyword evidence="11 13" id="KW-0472">Membrane</keyword>
<evidence type="ECO:0000256" key="7">
    <source>
        <dbReference type="ARBA" id="ARBA00022792"/>
    </source>
</evidence>
<evidence type="ECO:0000256" key="1">
    <source>
        <dbReference type="ARBA" id="ARBA00004141"/>
    </source>
</evidence>
<comment type="caution">
    <text evidence="16">The sequence shown here is derived from an EMBL/GenBank/DDBJ whole genome shotgun (WGS) entry which is preliminary data.</text>
</comment>
<dbReference type="InterPro" id="IPR004522">
    <property type="entry name" value="Asn-tRNA-ligase"/>
</dbReference>
<evidence type="ECO:0000256" key="9">
    <source>
        <dbReference type="ARBA" id="ARBA00022917"/>
    </source>
</evidence>
<dbReference type="PANTHER" id="PTHR22594:SF34">
    <property type="entry name" value="ASPARAGINE--TRNA LIGASE, MITOCHONDRIAL-RELATED"/>
    <property type="match status" value="1"/>
</dbReference>
<evidence type="ECO:0000313" key="17">
    <source>
        <dbReference type="Proteomes" id="UP000076837"/>
    </source>
</evidence>
<evidence type="ECO:0000256" key="6">
    <source>
        <dbReference type="ARBA" id="ARBA00022741"/>
    </source>
</evidence>
<comment type="similarity">
    <text evidence="2">Belongs to the class-II aminoacyl-tRNA synthetase family.</text>
</comment>
<dbReference type="NCBIfam" id="TIGR00457">
    <property type="entry name" value="asnS"/>
    <property type="match status" value="1"/>
</dbReference>
<dbReference type="PANTHER" id="PTHR22594">
    <property type="entry name" value="ASPARTYL/LYSYL-TRNA SYNTHETASE"/>
    <property type="match status" value="1"/>
</dbReference>
<dbReference type="InterPro" id="IPR002312">
    <property type="entry name" value="Asp/Asn-tRNA-synth_IIb"/>
</dbReference>
<dbReference type="PROSITE" id="PS50920">
    <property type="entry name" value="SOLCAR"/>
    <property type="match status" value="3"/>
</dbReference>
<dbReference type="InterPro" id="IPR006195">
    <property type="entry name" value="aa-tRNA-synth_II"/>
</dbReference>
<evidence type="ECO:0000256" key="13">
    <source>
        <dbReference type="PROSITE-ProRule" id="PRU00282"/>
    </source>
</evidence>